<proteinExistence type="inferred from homology"/>
<organism evidence="11">
    <name type="scientific">hydrothermal vent metagenome</name>
    <dbReference type="NCBI Taxonomy" id="652676"/>
    <lineage>
        <taxon>unclassified sequences</taxon>
        <taxon>metagenomes</taxon>
        <taxon>ecological metagenomes</taxon>
    </lineage>
</organism>
<keyword evidence="2" id="KW-0444">Lipid biosynthesis</keyword>
<evidence type="ECO:0000256" key="3">
    <source>
        <dbReference type="ARBA" id="ARBA00022519"/>
    </source>
</evidence>
<evidence type="ECO:0000256" key="9">
    <source>
        <dbReference type="ARBA" id="ARBA00023211"/>
    </source>
</evidence>
<keyword evidence="4" id="KW-0441">Lipid A biosynthesis</keyword>
<sequence length="241" mass="27961">MNKSILFIADCHLSDQQPEIYQRFKTFLNDKARNSRALYILGDLFEYYLGDDAISGVAKDVCHDLNKLVTEYSTKCYFMAGNRDFLVATAFADSAQLTLLTDPSVIDLDNNRVILTHADSLCTDDVQYQKIRQQLRSPKWQQSFLNLSIPERIKFAQQARITSQQYTQTASDEIMDVNQLAVIDLFNKYTANFMIHGHTHRPAFHNISHQHKQLCRMVVGDWHYQASYIEYKNNNFQLITC</sequence>
<dbReference type="SUPFAM" id="SSF56300">
    <property type="entry name" value="Metallo-dependent phosphatases"/>
    <property type="match status" value="1"/>
</dbReference>
<dbReference type="PANTHER" id="PTHR34990">
    <property type="entry name" value="UDP-2,3-DIACYLGLUCOSAMINE HYDROLASE-RELATED"/>
    <property type="match status" value="1"/>
</dbReference>
<reference evidence="11" key="1">
    <citation type="submission" date="2018-06" db="EMBL/GenBank/DDBJ databases">
        <authorList>
            <person name="Zhirakovskaya E."/>
        </authorList>
    </citation>
    <scope>NUCLEOTIDE SEQUENCE</scope>
</reference>
<keyword evidence="1" id="KW-1003">Cell membrane</keyword>
<dbReference type="PANTHER" id="PTHR34990:SF1">
    <property type="entry name" value="UDP-2,3-DIACYLGLUCOSAMINE HYDROLASE"/>
    <property type="match status" value="1"/>
</dbReference>
<evidence type="ECO:0000256" key="5">
    <source>
        <dbReference type="ARBA" id="ARBA00022723"/>
    </source>
</evidence>
<feature type="domain" description="Calcineurin-like phosphoesterase" evidence="10">
    <location>
        <begin position="4"/>
        <end position="202"/>
    </location>
</feature>
<dbReference type="AlphaFoldDB" id="A0A3B0V9B8"/>
<protein>
    <submittedName>
        <fullName evidence="11">UDP-2,3-diacylglucosamine diphosphatase</fullName>
        <ecNumber evidence="11">3.6.1.54</ecNumber>
    </submittedName>
</protein>
<dbReference type="HAMAP" id="MF_00575">
    <property type="entry name" value="LpxH"/>
    <property type="match status" value="1"/>
</dbReference>
<evidence type="ECO:0000259" key="10">
    <source>
        <dbReference type="Pfam" id="PF00149"/>
    </source>
</evidence>
<evidence type="ECO:0000256" key="2">
    <source>
        <dbReference type="ARBA" id="ARBA00022516"/>
    </source>
</evidence>
<gene>
    <name evidence="11" type="ORF">MNBD_GAMMA01-2136</name>
</gene>
<evidence type="ECO:0000256" key="6">
    <source>
        <dbReference type="ARBA" id="ARBA00022801"/>
    </source>
</evidence>
<dbReference type="EMBL" id="UOEW01000259">
    <property type="protein sequence ID" value="VAW40185.1"/>
    <property type="molecule type" value="Genomic_DNA"/>
</dbReference>
<dbReference type="Gene3D" id="3.60.21.10">
    <property type="match status" value="1"/>
</dbReference>
<evidence type="ECO:0000256" key="1">
    <source>
        <dbReference type="ARBA" id="ARBA00022475"/>
    </source>
</evidence>
<dbReference type="GO" id="GO:0046872">
    <property type="term" value="F:metal ion binding"/>
    <property type="evidence" value="ECO:0007669"/>
    <property type="project" value="UniProtKB-KW"/>
</dbReference>
<dbReference type="NCBIfam" id="NF003743">
    <property type="entry name" value="PRK05340.1"/>
    <property type="match status" value="1"/>
</dbReference>
<dbReference type="GO" id="GO:0016020">
    <property type="term" value="C:membrane"/>
    <property type="evidence" value="ECO:0007669"/>
    <property type="project" value="GOC"/>
</dbReference>
<dbReference type="InterPro" id="IPR043461">
    <property type="entry name" value="LpxH-like"/>
</dbReference>
<keyword evidence="9" id="KW-0464">Manganese</keyword>
<dbReference type="InterPro" id="IPR010138">
    <property type="entry name" value="UDP-diacylglucosamine_Hdrlase"/>
</dbReference>
<dbReference type="Pfam" id="PF00149">
    <property type="entry name" value="Metallophos"/>
    <property type="match status" value="1"/>
</dbReference>
<evidence type="ECO:0000256" key="4">
    <source>
        <dbReference type="ARBA" id="ARBA00022556"/>
    </source>
</evidence>
<dbReference type="CDD" id="cd07398">
    <property type="entry name" value="MPP_YbbF-LpxH"/>
    <property type="match status" value="1"/>
</dbReference>
<evidence type="ECO:0000256" key="7">
    <source>
        <dbReference type="ARBA" id="ARBA00023098"/>
    </source>
</evidence>
<dbReference type="GO" id="GO:0008758">
    <property type="term" value="F:UDP-2,3-diacylglucosamine hydrolase activity"/>
    <property type="evidence" value="ECO:0007669"/>
    <property type="project" value="TreeGrafter"/>
</dbReference>
<keyword evidence="7" id="KW-0443">Lipid metabolism</keyword>
<keyword evidence="8" id="KW-0472">Membrane</keyword>
<evidence type="ECO:0000313" key="11">
    <source>
        <dbReference type="EMBL" id="VAW40185.1"/>
    </source>
</evidence>
<name>A0A3B0V9B8_9ZZZZ</name>
<keyword evidence="5" id="KW-0479">Metal-binding</keyword>
<keyword evidence="3" id="KW-0997">Cell inner membrane</keyword>
<dbReference type="GO" id="GO:0009245">
    <property type="term" value="P:lipid A biosynthetic process"/>
    <property type="evidence" value="ECO:0007669"/>
    <property type="project" value="UniProtKB-KW"/>
</dbReference>
<dbReference type="EC" id="3.6.1.54" evidence="11"/>
<dbReference type="GO" id="GO:0005737">
    <property type="term" value="C:cytoplasm"/>
    <property type="evidence" value="ECO:0007669"/>
    <property type="project" value="InterPro"/>
</dbReference>
<dbReference type="InterPro" id="IPR029052">
    <property type="entry name" value="Metallo-depent_PP-like"/>
</dbReference>
<dbReference type="NCBIfam" id="TIGR01854">
    <property type="entry name" value="lipid_A_lpxH"/>
    <property type="match status" value="1"/>
</dbReference>
<dbReference type="InterPro" id="IPR004843">
    <property type="entry name" value="Calcineurin-like_PHP"/>
</dbReference>
<evidence type="ECO:0000256" key="8">
    <source>
        <dbReference type="ARBA" id="ARBA00023136"/>
    </source>
</evidence>
<accession>A0A3B0V9B8</accession>
<keyword evidence="6 11" id="KW-0378">Hydrolase</keyword>